<reference evidence="3" key="1">
    <citation type="submission" date="2023-03" db="UniProtKB">
        <authorList>
            <consortium name="WormBaseParasite"/>
        </authorList>
    </citation>
    <scope>IDENTIFICATION</scope>
</reference>
<feature type="compositionally biased region" description="Polar residues" evidence="1">
    <location>
        <begin position="62"/>
        <end position="71"/>
    </location>
</feature>
<dbReference type="AlphaFoldDB" id="A0A9J2PIV6"/>
<name>A0A9J2PIV6_ASCLU</name>
<dbReference type="Proteomes" id="UP000036681">
    <property type="component" value="Unplaced"/>
</dbReference>
<feature type="region of interest" description="Disordered" evidence="1">
    <location>
        <begin position="57"/>
        <end position="95"/>
    </location>
</feature>
<organism evidence="2 3">
    <name type="scientific">Ascaris lumbricoides</name>
    <name type="common">Giant roundworm</name>
    <dbReference type="NCBI Taxonomy" id="6252"/>
    <lineage>
        <taxon>Eukaryota</taxon>
        <taxon>Metazoa</taxon>
        <taxon>Ecdysozoa</taxon>
        <taxon>Nematoda</taxon>
        <taxon>Chromadorea</taxon>
        <taxon>Rhabditida</taxon>
        <taxon>Spirurina</taxon>
        <taxon>Ascaridomorpha</taxon>
        <taxon>Ascaridoidea</taxon>
        <taxon>Ascarididae</taxon>
        <taxon>Ascaris</taxon>
    </lineage>
</organism>
<proteinExistence type="predicted"/>
<sequence length="165" mass="18020">MGRVSIKCFAPSAALPKTTSQAPIMTASGSRFKIVPIETRYNRGRWACWDYYDSETGKGPRGQQTDSQSLNIHVDNGKSSSATSGRVSRSHNEPVTFAFDLSDESDAENTPPVHKYSGAVPNTIIQCTCQPNAPQMVPLLETAVSGQHECIRRLVASPDFYQKAL</sequence>
<evidence type="ECO:0000313" key="3">
    <source>
        <dbReference type="WBParaSite" id="ALUE_0000951101-mRNA-1"/>
    </source>
</evidence>
<dbReference type="WBParaSite" id="ALUE_0000951101-mRNA-1">
    <property type="protein sequence ID" value="ALUE_0000951101-mRNA-1"/>
    <property type="gene ID" value="ALUE_0000951101"/>
</dbReference>
<keyword evidence="2" id="KW-1185">Reference proteome</keyword>
<evidence type="ECO:0000313" key="2">
    <source>
        <dbReference type="Proteomes" id="UP000036681"/>
    </source>
</evidence>
<evidence type="ECO:0000256" key="1">
    <source>
        <dbReference type="SAM" id="MobiDB-lite"/>
    </source>
</evidence>
<accession>A0A9J2PIV6</accession>
<protein>
    <submittedName>
        <fullName evidence="3">Uncharacterized protein</fullName>
    </submittedName>
</protein>